<gene>
    <name evidence="1" type="ORF">VR7878_03031</name>
</gene>
<dbReference type="Proteomes" id="UP000188276">
    <property type="component" value="Unassembled WGS sequence"/>
</dbReference>
<dbReference type="STRING" id="1123498.VR7878_03031"/>
<dbReference type="Pfam" id="PF06992">
    <property type="entry name" value="Phage_lambda_P"/>
    <property type="match status" value="1"/>
</dbReference>
<protein>
    <submittedName>
        <fullName evidence="1">Replication protein P</fullName>
    </submittedName>
</protein>
<dbReference type="InterPro" id="IPR009731">
    <property type="entry name" value="P-like"/>
</dbReference>
<proteinExistence type="predicted"/>
<dbReference type="AlphaFoldDB" id="A0A1R4LQM4"/>
<dbReference type="EMBL" id="FULE01000043">
    <property type="protein sequence ID" value="SJN58768.1"/>
    <property type="molecule type" value="Genomic_DNA"/>
</dbReference>
<reference evidence="2" key="1">
    <citation type="submission" date="2017-02" db="EMBL/GenBank/DDBJ databases">
        <authorList>
            <person name="Rodrigo-Torres L."/>
            <person name="Arahal R.D."/>
            <person name="Lucena T."/>
        </authorList>
    </citation>
    <scope>NUCLEOTIDE SEQUENCE [LARGE SCALE GENOMIC DNA]</scope>
    <source>
        <strain evidence="2">CECT 7878</strain>
    </source>
</reference>
<name>A0A1R4LQM4_VIBR1</name>
<sequence length="223" mass="25733">MKPITYEAIQHELKILSADGATSAEQQSPDTFAAQIVNMILRELRGIHPGWRASIRSEQEYETLKLNYVKAMMEQGVNTMVQVQRGLRMARANPSDFIPGPGKFCAWCLDDNAWLSAYQRMMKRCAPQSRLEQLVRNECEFDTRTLSQEKAKRLFEKTYHKWLQRERNGTLPQQPARLPPRTVTTEFDRLRGERGVPDPNTLTGIFKRVAELGQRHQSNKMGK</sequence>
<accession>A0A1R4LQM4</accession>
<keyword evidence="2" id="KW-1185">Reference proteome</keyword>
<dbReference type="OrthoDB" id="5675790at2"/>
<evidence type="ECO:0000313" key="2">
    <source>
        <dbReference type="Proteomes" id="UP000188276"/>
    </source>
</evidence>
<dbReference type="RefSeq" id="WP_077336939.1">
    <property type="nucleotide sequence ID" value="NZ_FULE01000043.1"/>
</dbReference>
<evidence type="ECO:0000313" key="1">
    <source>
        <dbReference type="EMBL" id="SJN58768.1"/>
    </source>
</evidence>
<organism evidence="1 2">
    <name type="scientific">Vibrio ruber (strain DSM 16370 / JCM 11486 / BCRC 17186 / CECT 7878 / LMG 23124 / VR1)</name>
    <dbReference type="NCBI Taxonomy" id="1123498"/>
    <lineage>
        <taxon>Bacteria</taxon>
        <taxon>Pseudomonadati</taxon>
        <taxon>Pseudomonadota</taxon>
        <taxon>Gammaproteobacteria</taxon>
        <taxon>Vibrionales</taxon>
        <taxon>Vibrionaceae</taxon>
        <taxon>Vibrio</taxon>
    </lineage>
</organism>
<dbReference type="GO" id="GO:0006270">
    <property type="term" value="P:DNA replication initiation"/>
    <property type="evidence" value="ECO:0007669"/>
    <property type="project" value="InterPro"/>
</dbReference>